<proteinExistence type="predicted"/>
<evidence type="ECO:0000313" key="4">
    <source>
        <dbReference type="Proteomes" id="UP001597601"/>
    </source>
</evidence>
<comment type="caution">
    <text evidence="3">The sequence shown here is derived from an EMBL/GenBank/DDBJ whole genome shotgun (WGS) entry which is preliminary data.</text>
</comment>
<dbReference type="SUPFAM" id="SSF74653">
    <property type="entry name" value="TolA/TonB C-terminal domain"/>
    <property type="match status" value="2"/>
</dbReference>
<evidence type="ECO:0000256" key="1">
    <source>
        <dbReference type="SAM" id="SignalP"/>
    </source>
</evidence>
<feature type="domain" description="TonB C-terminal" evidence="2">
    <location>
        <begin position="188"/>
        <end position="265"/>
    </location>
</feature>
<keyword evidence="1" id="KW-0732">Signal</keyword>
<organism evidence="3 4">
    <name type="scientific">Mucilaginibacter antarcticus</name>
    <dbReference type="NCBI Taxonomy" id="1855725"/>
    <lineage>
        <taxon>Bacteria</taxon>
        <taxon>Pseudomonadati</taxon>
        <taxon>Bacteroidota</taxon>
        <taxon>Sphingobacteriia</taxon>
        <taxon>Sphingobacteriales</taxon>
        <taxon>Sphingobacteriaceae</taxon>
        <taxon>Mucilaginibacter</taxon>
    </lineage>
</organism>
<dbReference type="PANTHER" id="PTHR33446">
    <property type="entry name" value="PROTEIN TONB-RELATED"/>
    <property type="match status" value="1"/>
</dbReference>
<dbReference type="InterPro" id="IPR037682">
    <property type="entry name" value="TonB_C"/>
</dbReference>
<dbReference type="EMBL" id="JBHUON010000001">
    <property type="protein sequence ID" value="MFD2863368.1"/>
    <property type="molecule type" value="Genomic_DNA"/>
</dbReference>
<evidence type="ECO:0000259" key="2">
    <source>
        <dbReference type="Pfam" id="PF03544"/>
    </source>
</evidence>
<dbReference type="PANTHER" id="PTHR33446:SF2">
    <property type="entry name" value="PROTEIN TONB"/>
    <property type="match status" value="1"/>
</dbReference>
<dbReference type="InterPro" id="IPR051045">
    <property type="entry name" value="TonB-dependent_transducer"/>
</dbReference>
<name>A0ABW5XN66_9SPHI</name>
<evidence type="ECO:0000313" key="3">
    <source>
        <dbReference type="EMBL" id="MFD2863368.1"/>
    </source>
</evidence>
<dbReference type="Gene3D" id="3.30.1150.10">
    <property type="match status" value="2"/>
</dbReference>
<keyword evidence="4" id="KW-1185">Reference proteome</keyword>
<sequence length="271" mass="29853">MVSVYRSIRLLLVCVSATIFSATQDVRAGGRSFLSHDILLTEINVSPGDSIYTKADKPPMYPYGLDMFLQYIGNNIKYRDIDVVDPLQRKVIVSFVVEPDGAVSNAKAIQGTNDSLKNEAVRVVMASPKWEPGYVAGKAVRVAYTVPVPFGKAALHEGYTDEIFTVVSRQPFFPGGDEAFTKFIDQNRHYAKTDSLNKTQGKVVVECVVEKNGTLTNLEAVSGPTDAMKTEALRLLSISPKWRAGLHEGSKFVRVYHSITIDFTLTPTADK</sequence>
<dbReference type="Pfam" id="PF03544">
    <property type="entry name" value="TonB_C"/>
    <property type="match status" value="2"/>
</dbReference>
<feature type="domain" description="TonB C-terminal" evidence="2">
    <location>
        <begin position="90"/>
        <end position="150"/>
    </location>
</feature>
<feature type="chain" id="PRO_5045458885" evidence="1">
    <location>
        <begin position="22"/>
        <end position="271"/>
    </location>
</feature>
<accession>A0ABW5XN66</accession>
<gene>
    <name evidence="3" type="ORF">ACFSYC_01595</name>
</gene>
<dbReference type="RefSeq" id="WP_377122821.1">
    <property type="nucleotide sequence ID" value="NZ_JBHUON010000001.1"/>
</dbReference>
<protein>
    <submittedName>
        <fullName evidence="3">Energy transducer TonB</fullName>
    </submittedName>
</protein>
<dbReference type="Proteomes" id="UP001597601">
    <property type="component" value="Unassembled WGS sequence"/>
</dbReference>
<feature type="signal peptide" evidence="1">
    <location>
        <begin position="1"/>
        <end position="21"/>
    </location>
</feature>
<reference evidence="4" key="1">
    <citation type="journal article" date="2019" name="Int. J. Syst. Evol. Microbiol.">
        <title>The Global Catalogue of Microorganisms (GCM) 10K type strain sequencing project: providing services to taxonomists for standard genome sequencing and annotation.</title>
        <authorList>
            <consortium name="The Broad Institute Genomics Platform"/>
            <consortium name="The Broad Institute Genome Sequencing Center for Infectious Disease"/>
            <person name="Wu L."/>
            <person name="Ma J."/>
        </authorList>
    </citation>
    <scope>NUCLEOTIDE SEQUENCE [LARGE SCALE GENOMIC DNA]</scope>
    <source>
        <strain evidence="4">KCTC 52232</strain>
    </source>
</reference>